<dbReference type="EMBL" id="CM026426">
    <property type="protein sequence ID" value="KAG0573435.1"/>
    <property type="molecule type" value="Genomic_DNA"/>
</dbReference>
<organism evidence="2 3">
    <name type="scientific">Ceratodon purpureus</name>
    <name type="common">Fire moss</name>
    <name type="synonym">Dicranum purpureum</name>
    <dbReference type="NCBI Taxonomy" id="3225"/>
    <lineage>
        <taxon>Eukaryota</taxon>
        <taxon>Viridiplantae</taxon>
        <taxon>Streptophyta</taxon>
        <taxon>Embryophyta</taxon>
        <taxon>Bryophyta</taxon>
        <taxon>Bryophytina</taxon>
        <taxon>Bryopsida</taxon>
        <taxon>Dicranidae</taxon>
        <taxon>Pseudoditrichales</taxon>
        <taxon>Ditrichaceae</taxon>
        <taxon>Ceratodon</taxon>
    </lineage>
</organism>
<dbReference type="Proteomes" id="UP000822688">
    <property type="component" value="Chromosome V"/>
</dbReference>
<feature type="compositionally biased region" description="Pro residues" evidence="1">
    <location>
        <begin position="24"/>
        <end position="33"/>
    </location>
</feature>
<sequence length="83" mass="8987">MRHQNVSAPANGCPEEVNALADPPKMPKVPPIRPTSDGAREEERVCAGEVPITACAVVKDTIAEPAPKVRKSSRPSKKKVRQY</sequence>
<gene>
    <name evidence="2" type="ORF">KC19_VG178200</name>
</gene>
<feature type="compositionally biased region" description="Basic residues" evidence="1">
    <location>
        <begin position="68"/>
        <end position="83"/>
    </location>
</feature>
<evidence type="ECO:0000313" key="2">
    <source>
        <dbReference type="EMBL" id="KAG0573435.1"/>
    </source>
</evidence>
<keyword evidence="3" id="KW-1185">Reference proteome</keyword>
<evidence type="ECO:0000256" key="1">
    <source>
        <dbReference type="SAM" id="MobiDB-lite"/>
    </source>
</evidence>
<dbReference type="AlphaFoldDB" id="A0A8T0HRS9"/>
<name>A0A8T0HRS9_CERPU</name>
<protein>
    <submittedName>
        <fullName evidence="2">Uncharacterized protein</fullName>
    </submittedName>
</protein>
<evidence type="ECO:0000313" key="3">
    <source>
        <dbReference type="Proteomes" id="UP000822688"/>
    </source>
</evidence>
<feature type="region of interest" description="Disordered" evidence="1">
    <location>
        <begin position="1"/>
        <end position="43"/>
    </location>
</feature>
<reference evidence="2" key="1">
    <citation type="submission" date="2020-06" db="EMBL/GenBank/DDBJ databases">
        <title>WGS assembly of Ceratodon purpureus strain R40.</title>
        <authorList>
            <person name="Carey S.B."/>
            <person name="Jenkins J."/>
            <person name="Shu S."/>
            <person name="Lovell J.T."/>
            <person name="Sreedasyam A."/>
            <person name="Maumus F."/>
            <person name="Tiley G.P."/>
            <person name="Fernandez-Pozo N."/>
            <person name="Barry K."/>
            <person name="Chen C."/>
            <person name="Wang M."/>
            <person name="Lipzen A."/>
            <person name="Daum C."/>
            <person name="Saski C.A."/>
            <person name="Payton A.C."/>
            <person name="Mcbreen J.C."/>
            <person name="Conrad R.E."/>
            <person name="Kollar L.M."/>
            <person name="Olsson S."/>
            <person name="Huttunen S."/>
            <person name="Landis J.B."/>
            <person name="Wickett N.J."/>
            <person name="Johnson M.G."/>
            <person name="Rensing S.A."/>
            <person name="Grimwood J."/>
            <person name="Schmutz J."/>
            <person name="Mcdaniel S.F."/>
        </authorList>
    </citation>
    <scope>NUCLEOTIDE SEQUENCE</scope>
    <source>
        <strain evidence="2">R40</strain>
    </source>
</reference>
<accession>A0A8T0HRS9</accession>
<feature type="region of interest" description="Disordered" evidence="1">
    <location>
        <begin position="63"/>
        <end position="83"/>
    </location>
</feature>
<comment type="caution">
    <text evidence="2">The sequence shown here is derived from an EMBL/GenBank/DDBJ whole genome shotgun (WGS) entry which is preliminary data.</text>
</comment>
<proteinExistence type="predicted"/>